<dbReference type="GO" id="GO:0004177">
    <property type="term" value="F:aminopeptidase activity"/>
    <property type="evidence" value="ECO:0007669"/>
    <property type="project" value="UniProtKB-KW"/>
</dbReference>
<reference evidence="1 2" key="1">
    <citation type="submission" date="2024-07" db="EMBL/GenBank/DDBJ databases">
        <title>Novel bacterial strain Erwinia sp. OPT-41 promoting growth of various crops.</title>
        <authorList>
            <person name="Egorshina A."/>
            <person name="Lukyantsev M.A."/>
            <person name="Golubev S.N."/>
            <person name="Muratova A.Y."/>
            <person name="Bulygina E.A."/>
        </authorList>
    </citation>
    <scope>NUCLEOTIDE SEQUENCE [LARGE SCALE GENOMIC DNA]</scope>
    <source>
        <strain evidence="1 2">OPT-41</strain>
    </source>
</reference>
<dbReference type="InterPro" id="IPR000787">
    <property type="entry name" value="Peptidase_M29"/>
</dbReference>
<proteinExistence type="predicted"/>
<comment type="caution">
    <text evidence="1">The sequence shown here is derived from an EMBL/GenBank/DDBJ whole genome shotgun (WGS) entry which is preliminary data.</text>
</comment>
<dbReference type="Pfam" id="PF02073">
    <property type="entry name" value="Peptidase_M29"/>
    <property type="match status" value="1"/>
</dbReference>
<organism evidence="1 2">
    <name type="scientific">Erwinia plantamica</name>
    <dbReference type="NCBI Taxonomy" id="3237104"/>
    <lineage>
        <taxon>Bacteria</taxon>
        <taxon>Pseudomonadati</taxon>
        <taxon>Pseudomonadota</taxon>
        <taxon>Gammaproteobacteria</taxon>
        <taxon>Enterobacterales</taxon>
        <taxon>Erwiniaceae</taxon>
        <taxon>Erwinia</taxon>
    </lineage>
</organism>
<keyword evidence="1" id="KW-0378">Hydrolase</keyword>
<evidence type="ECO:0000313" key="1">
    <source>
        <dbReference type="EMBL" id="MFG6079018.1"/>
    </source>
</evidence>
<protein>
    <submittedName>
        <fullName evidence="1">Aminopeptidase</fullName>
        <ecNumber evidence="1">3.4.11.-</ecNumber>
    </submittedName>
</protein>
<dbReference type="Proteomes" id="UP001605250">
    <property type="component" value="Unassembled WGS sequence"/>
</dbReference>
<sequence>MSQEELVKNGMNTSIVHVDFMIGSDKMDIDGIKQDGTVVPIFRNGDWTF</sequence>
<dbReference type="PRINTS" id="PR00919">
    <property type="entry name" value="THERMOPTASE"/>
</dbReference>
<dbReference type="RefSeq" id="WP_394150652.1">
    <property type="nucleotide sequence ID" value="NZ_JBGCUC010000128.1"/>
</dbReference>
<dbReference type="EC" id="3.4.11.-" evidence="1"/>
<keyword evidence="1" id="KW-0645">Protease</keyword>
<evidence type="ECO:0000313" key="2">
    <source>
        <dbReference type="Proteomes" id="UP001605250"/>
    </source>
</evidence>
<dbReference type="SUPFAM" id="SSF144052">
    <property type="entry name" value="Thermophilic metalloprotease-like"/>
    <property type="match status" value="1"/>
</dbReference>
<keyword evidence="2" id="KW-1185">Reference proteome</keyword>
<keyword evidence="1" id="KW-0031">Aminopeptidase</keyword>
<accession>A0ABW7CSL2</accession>
<dbReference type="EMBL" id="JBGCUC010000128">
    <property type="protein sequence ID" value="MFG6079018.1"/>
    <property type="molecule type" value="Genomic_DNA"/>
</dbReference>
<name>A0ABW7CSL2_9GAMM</name>
<gene>
    <name evidence="1" type="ORF">AB3U87_22455</name>
</gene>